<dbReference type="EMBL" id="FNON01000004">
    <property type="protein sequence ID" value="SDX96528.1"/>
    <property type="molecule type" value="Genomic_DNA"/>
</dbReference>
<protein>
    <submittedName>
        <fullName evidence="2">Uncharacterized protein</fullName>
    </submittedName>
</protein>
<proteinExistence type="predicted"/>
<gene>
    <name evidence="2" type="ORF">SAMN05421504_10465</name>
</gene>
<dbReference type="AlphaFoldDB" id="A0A1H3G1J1"/>
<evidence type="ECO:0000256" key="1">
    <source>
        <dbReference type="SAM" id="SignalP"/>
    </source>
</evidence>
<evidence type="ECO:0000313" key="3">
    <source>
        <dbReference type="Proteomes" id="UP000199515"/>
    </source>
</evidence>
<reference evidence="2 3" key="1">
    <citation type="submission" date="2016-10" db="EMBL/GenBank/DDBJ databases">
        <authorList>
            <person name="de Groot N.N."/>
        </authorList>
    </citation>
    <scope>NUCLEOTIDE SEQUENCE [LARGE SCALE GENOMIC DNA]</scope>
    <source>
        <strain evidence="2 3">CPCC 202699</strain>
    </source>
</reference>
<dbReference type="STRING" id="589385.SAMN05421504_10465"/>
<sequence length="96" mass="9924">MRKLFCVVAFAATGVCLVLPAAASAAGGEYFSGTGVGNSASEALNRAVVGAFRNAATGGYQESQCTITTTAVKPTEPHWYQGFARIECVKSTSRGE</sequence>
<keyword evidence="1" id="KW-0732">Signal</keyword>
<feature type="chain" id="PRO_5011461932" evidence="1">
    <location>
        <begin position="26"/>
        <end position="96"/>
    </location>
</feature>
<organism evidence="2 3">
    <name type="scientific">Amycolatopsis xylanica</name>
    <dbReference type="NCBI Taxonomy" id="589385"/>
    <lineage>
        <taxon>Bacteria</taxon>
        <taxon>Bacillati</taxon>
        <taxon>Actinomycetota</taxon>
        <taxon>Actinomycetes</taxon>
        <taxon>Pseudonocardiales</taxon>
        <taxon>Pseudonocardiaceae</taxon>
        <taxon>Amycolatopsis</taxon>
    </lineage>
</organism>
<feature type="signal peptide" evidence="1">
    <location>
        <begin position="1"/>
        <end position="25"/>
    </location>
</feature>
<accession>A0A1H3G1J1</accession>
<dbReference type="Proteomes" id="UP000199515">
    <property type="component" value="Unassembled WGS sequence"/>
</dbReference>
<name>A0A1H3G1J1_9PSEU</name>
<evidence type="ECO:0000313" key="2">
    <source>
        <dbReference type="EMBL" id="SDX96528.1"/>
    </source>
</evidence>
<keyword evidence="3" id="KW-1185">Reference proteome</keyword>